<feature type="region of interest" description="Disordered" evidence="1">
    <location>
        <begin position="74"/>
        <end position="102"/>
    </location>
</feature>
<evidence type="ECO:0000256" key="1">
    <source>
        <dbReference type="SAM" id="MobiDB-lite"/>
    </source>
</evidence>
<dbReference type="AlphaFoldDB" id="A0A6J6ZXX9"/>
<reference evidence="2" key="1">
    <citation type="submission" date="2020-05" db="EMBL/GenBank/DDBJ databases">
        <authorList>
            <person name="Chiriac C."/>
            <person name="Salcher M."/>
            <person name="Ghai R."/>
            <person name="Kavagutti S V."/>
        </authorList>
    </citation>
    <scope>NUCLEOTIDE SEQUENCE</scope>
</reference>
<gene>
    <name evidence="2" type="ORF">UFOPK3099_01645</name>
</gene>
<protein>
    <submittedName>
        <fullName evidence="2">Unannotated protein</fullName>
    </submittedName>
</protein>
<proteinExistence type="predicted"/>
<accession>A0A6J6ZXX9</accession>
<feature type="region of interest" description="Disordered" evidence="1">
    <location>
        <begin position="21"/>
        <end position="53"/>
    </location>
</feature>
<name>A0A6J6ZXX9_9ZZZZ</name>
<dbReference type="EMBL" id="CAFAAV010000127">
    <property type="protein sequence ID" value="CAB4825382.1"/>
    <property type="molecule type" value="Genomic_DNA"/>
</dbReference>
<sequence>MFSRSASAGCTIIAASSPSKAPLRAIRTLPPPPSSAGVPMMRTRPPACSATKAAASPAPSPAVAMMLWPQACPTPGRASYSQSTAMAGPDDPTVESNAVSRS</sequence>
<evidence type="ECO:0000313" key="2">
    <source>
        <dbReference type="EMBL" id="CAB4825382.1"/>
    </source>
</evidence>
<organism evidence="2">
    <name type="scientific">freshwater metagenome</name>
    <dbReference type="NCBI Taxonomy" id="449393"/>
    <lineage>
        <taxon>unclassified sequences</taxon>
        <taxon>metagenomes</taxon>
        <taxon>ecological metagenomes</taxon>
    </lineage>
</organism>